<dbReference type="Gene3D" id="1.10.10.60">
    <property type="entry name" value="Homeodomain-like"/>
    <property type="match status" value="1"/>
</dbReference>
<dbReference type="GO" id="GO:0043565">
    <property type="term" value="F:sequence-specific DNA binding"/>
    <property type="evidence" value="ECO:0007669"/>
    <property type="project" value="InterPro"/>
</dbReference>
<accession>A0AAU7S5J5</accession>
<dbReference type="Pfam" id="PF12833">
    <property type="entry name" value="HTH_18"/>
    <property type="match status" value="1"/>
</dbReference>
<dbReference type="AlphaFoldDB" id="A0AAU7S5J5"/>
<evidence type="ECO:0000259" key="4">
    <source>
        <dbReference type="PROSITE" id="PS01124"/>
    </source>
</evidence>
<geneLocation type="plasmid" evidence="5">
    <name>unnamed3</name>
</geneLocation>
<evidence type="ECO:0000256" key="3">
    <source>
        <dbReference type="ARBA" id="ARBA00023163"/>
    </source>
</evidence>
<protein>
    <submittedName>
        <fullName evidence="5">Helix-turn-helix transcriptional regulator</fullName>
    </submittedName>
</protein>
<dbReference type="InterPro" id="IPR009057">
    <property type="entry name" value="Homeodomain-like_sf"/>
</dbReference>
<dbReference type="PANTHER" id="PTHR46796:SF12">
    <property type="entry name" value="HTH-TYPE DNA-BINDING TRANSCRIPTIONAL ACTIVATOR EUTR"/>
    <property type="match status" value="1"/>
</dbReference>
<reference evidence="5" key="1">
    <citation type="submission" date="2024-06" db="EMBL/GenBank/DDBJ databases">
        <authorList>
            <person name="Li T."/>
            <person name="Gao R."/>
        </authorList>
    </citation>
    <scope>NUCLEOTIDE SEQUENCE</scope>
    <source>
        <strain evidence="5">ZPR3</strain>
        <plasmid evidence="5">unnamed3</plasmid>
    </source>
</reference>
<proteinExistence type="predicted"/>
<dbReference type="EMBL" id="CP157963">
    <property type="protein sequence ID" value="XBT97688.1"/>
    <property type="molecule type" value="Genomic_DNA"/>
</dbReference>
<keyword evidence="5" id="KW-0614">Plasmid</keyword>
<dbReference type="GO" id="GO:0003700">
    <property type="term" value="F:DNA-binding transcription factor activity"/>
    <property type="evidence" value="ECO:0007669"/>
    <property type="project" value="InterPro"/>
</dbReference>
<sequence>MTEIFTAKLERAPLTIEEIASWMSTNKKKDSHRPLSRESRDLFAFSMHGVDGFVGWNGSSDTRRDFAVDVELDDFMFFFEHASYCQLATGNIRHVVTPDCGVLTTADRYSRMEIGEQSIGEGFVISRKSVMTALTNTFECFVPVDFEFSPMQLTSSGAGMQIVTLMRFFRDEICANHNVRASPIAIASFQETLSLLMVQNLSHSLSHRQSSGSAIAPKQVRRAIEFARTNVAAPITIADMAAAADVSVRALQINFRRFYNETPMAYLRRLRLEGARSDIRNAPPQATIADIAGRWGFTHLGRFSVQYKEAFGVSPSSDLKRECRR</sequence>
<organism evidence="5">
    <name type="scientific">Rhizobium sp. ZPR3</name>
    <dbReference type="NCBI Taxonomy" id="3158967"/>
    <lineage>
        <taxon>Bacteria</taxon>
        <taxon>Pseudomonadati</taxon>
        <taxon>Pseudomonadota</taxon>
        <taxon>Alphaproteobacteria</taxon>
        <taxon>Hyphomicrobiales</taxon>
        <taxon>Rhizobiaceae</taxon>
        <taxon>Rhizobium/Agrobacterium group</taxon>
        <taxon>Rhizobium</taxon>
    </lineage>
</organism>
<evidence type="ECO:0000313" key="5">
    <source>
        <dbReference type="EMBL" id="XBT97688.1"/>
    </source>
</evidence>
<dbReference type="InterPro" id="IPR050204">
    <property type="entry name" value="AraC_XylS_family_regulators"/>
</dbReference>
<feature type="domain" description="HTH araC/xylS-type" evidence="4">
    <location>
        <begin position="221"/>
        <end position="321"/>
    </location>
</feature>
<dbReference type="SUPFAM" id="SSF46689">
    <property type="entry name" value="Homeodomain-like"/>
    <property type="match status" value="2"/>
</dbReference>
<evidence type="ECO:0000256" key="1">
    <source>
        <dbReference type="ARBA" id="ARBA00023015"/>
    </source>
</evidence>
<dbReference type="PANTHER" id="PTHR46796">
    <property type="entry name" value="HTH-TYPE TRANSCRIPTIONAL ACTIVATOR RHAS-RELATED"/>
    <property type="match status" value="1"/>
</dbReference>
<dbReference type="InterPro" id="IPR018060">
    <property type="entry name" value="HTH_AraC"/>
</dbReference>
<name>A0AAU7S5J5_9HYPH</name>
<keyword evidence="3" id="KW-0804">Transcription</keyword>
<gene>
    <name evidence="5" type="ORF">ABM479_33785</name>
</gene>
<keyword evidence="1" id="KW-0805">Transcription regulation</keyword>
<dbReference type="SMART" id="SM00342">
    <property type="entry name" value="HTH_ARAC"/>
    <property type="match status" value="1"/>
</dbReference>
<dbReference type="PROSITE" id="PS01124">
    <property type="entry name" value="HTH_ARAC_FAMILY_2"/>
    <property type="match status" value="1"/>
</dbReference>
<keyword evidence="2" id="KW-0238">DNA-binding</keyword>
<evidence type="ECO:0000256" key="2">
    <source>
        <dbReference type="ARBA" id="ARBA00023125"/>
    </source>
</evidence>
<dbReference type="RefSeq" id="WP_349962892.1">
    <property type="nucleotide sequence ID" value="NZ_CP157963.1"/>
</dbReference>